<evidence type="ECO:0000256" key="4">
    <source>
        <dbReference type="ARBA" id="ARBA00023136"/>
    </source>
</evidence>
<dbReference type="AlphaFoldDB" id="A0A6J6NCI3"/>
<feature type="transmembrane region" description="Helical" evidence="5">
    <location>
        <begin position="279"/>
        <end position="297"/>
    </location>
</feature>
<feature type="transmembrane region" description="Helical" evidence="5">
    <location>
        <begin position="317"/>
        <end position="335"/>
    </location>
</feature>
<organism evidence="6">
    <name type="scientific">freshwater metagenome</name>
    <dbReference type="NCBI Taxonomy" id="449393"/>
    <lineage>
        <taxon>unclassified sequences</taxon>
        <taxon>metagenomes</taxon>
        <taxon>ecological metagenomes</taxon>
    </lineage>
</organism>
<evidence type="ECO:0000256" key="2">
    <source>
        <dbReference type="ARBA" id="ARBA00022692"/>
    </source>
</evidence>
<feature type="transmembrane region" description="Helical" evidence="5">
    <location>
        <begin position="78"/>
        <end position="98"/>
    </location>
</feature>
<dbReference type="GO" id="GO:0016020">
    <property type="term" value="C:membrane"/>
    <property type="evidence" value="ECO:0007669"/>
    <property type="project" value="UniProtKB-SubCell"/>
</dbReference>
<dbReference type="NCBIfam" id="NF004741">
    <property type="entry name" value="PRK06076.1-2"/>
    <property type="match status" value="1"/>
</dbReference>
<proteinExistence type="inferred from homology"/>
<dbReference type="Pfam" id="PF00146">
    <property type="entry name" value="NADHdh"/>
    <property type="match status" value="1"/>
</dbReference>
<sequence length="336" mass="37538">MTHPKETWWVALIEVGVIINLVMVAFAYTTWLERKVLGRMQRRFGPNRAGPFGLLQPIADLVKLIRKESFFPASAHEIPYILAPILSTFTALAAFAVIPWGKGWTVHGYYIPGVVSNLPISLILIFALGSIGIYGYIVGGWASDSKYAILGSMRTCAQLVSYEVSLALSVLGVVLMGQSLNLVDIVDKQQTTVWFFIPQFVGLCVFLLGGIAETSRPPFDLPEADTELVAGYHTEYSGMRWGLFQMAEYINMIVLSSLAVTLFFGGWHFPWVPSLDKFGPIWFCLKLAILVNAFIWLRASQPRLRYDQLMRFGWKILLPAATINALVTALLVVWVK</sequence>
<feature type="transmembrane region" description="Helical" evidence="5">
    <location>
        <begin position="192"/>
        <end position="212"/>
    </location>
</feature>
<protein>
    <submittedName>
        <fullName evidence="6">Unannotated protein</fullName>
    </submittedName>
</protein>
<reference evidence="6" key="1">
    <citation type="submission" date="2020-05" db="EMBL/GenBank/DDBJ databases">
        <authorList>
            <person name="Chiriac C."/>
            <person name="Salcher M."/>
            <person name="Ghai R."/>
            <person name="Kavagutti S V."/>
        </authorList>
    </citation>
    <scope>NUCLEOTIDE SEQUENCE</scope>
</reference>
<feature type="transmembrane region" description="Helical" evidence="5">
    <location>
        <begin position="159"/>
        <end position="180"/>
    </location>
</feature>
<evidence type="ECO:0000313" key="6">
    <source>
        <dbReference type="EMBL" id="CAB4682495.1"/>
    </source>
</evidence>
<dbReference type="HAMAP" id="MF_01350">
    <property type="entry name" value="NDH1_NuoH"/>
    <property type="match status" value="1"/>
</dbReference>
<name>A0A6J6NCI3_9ZZZZ</name>
<dbReference type="InterPro" id="IPR001694">
    <property type="entry name" value="NADH_UbQ_OxRdtase_su1/FPO"/>
</dbReference>
<feature type="transmembrane region" description="Helical" evidence="5">
    <location>
        <begin position="118"/>
        <end position="138"/>
    </location>
</feature>
<keyword evidence="4 5" id="KW-0472">Membrane</keyword>
<evidence type="ECO:0000256" key="5">
    <source>
        <dbReference type="SAM" id="Phobius"/>
    </source>
</evidence>
<feature type="transmembrane region" description="Helical" evidence="5">
    <location>
        <begin position="7"/>
        <end position="29"/>
    </location>
</feature>
<dbReference type="GO" id="GO:0003954">
    <property type="term" value="F:NADH dehydrogenase activity"/>
    <property type="evidence" value="ECO:0007669"/>
    <property type="project" value="TreeGrafter"/>
</dbReference>
<dbReference type="EMBL" id="CAEZXP010000001">
    <property type="protein sequence ID" value="CAB4682495.1"/>
    <property type="molecule type" value="Genomic_DNA"/>
</dbReference>
<keyword evidence="3 5" id="KW-1133">Transmembrane helix</keyword>
<dbReference type="GO" id="GO:0009060">
    <property type="term" value="P:aerobic respiration"/>
    <property type="evidence" value="ECO:0007669"/>
    <property type="project" value="TreeGrafter"/>
</dbReference>
<evidence type="ECO:0000256" key="3">
    <source>
        <dbReference type="ARBA" id="ARBA00022989"/>
    </source>
</evidence>
<dbReference type="PANTHER" id="PTHR11432:SF3">
    <property type="entry name" value="NADH-UBIQUINONE OXIDOREDUCTASE CHAIN 1"/>
    <property type="match status" value="1"/>
</dbReference>
<comment type="subcellular location">
    <subcellularLocation>
        <location evidence="1">Membrane</location>
        <topology evidence="1">Multi-pass membrane protein</topology>
    </subcellularLocation>
</comment>
<dbReference type="PANTHER" id="PTHR11432">
    <property type="entry name" value="NADH DEHYDROGENASE SUBUNIT 1"/>
    <property type="match status" value="1"/>
</dbReference>
<gene>
    <name evidence="6" type="ORF">UFOPK2399_00040</name>
</gene>
<keyword evidence="2 5" id="KW-0812">Transmembrane</keyword>
<feature type="transmembrane region" description="Helical" evidence="5">
    <location>
        <begin position="249"/>
        <end position="267"/>
    </location>
</feature>
<accession>A0A6J6NCI3</accession>
<evidence type="ECO:0000256" key="1">
    <source>
        <dbReference type="ARBA" id="ARBA00004141"/>
    </source>
</evidence>